<evidence type="ECO:0000313" key="9">
    <source>
        <dbReference type="EMBL" id="MFK4440647.1"/>
    </source>
</evidence>
<keyword evidence="5 6" id="KW-0408">Iron</keyword>
<dbReference type="PANTHER" id="PTHR37823">
    <property type="entry name" value="CYTOCHROME C-553-LIKE"/>
    <property type="match status" value="1"/>
</dbReference>
<evidence type="ECO:0000313" key="10">
    <source>
        <dbReference type="Proteomes" id="UP001620514"/>
    </source>
</evidence>
<dbReference type="Gene3D" id="1.10.760.10">
    <property type="entry name" value="Cytochrome c-like domain"/>
    <property type="match status" value="2"/>
</dbReference>
<evidence type="ECO:0000256" key="5">
    <source>
        <dbReference type="ARBA" id="ARBA00023004"/>
    </source>
</evidence>
<evidence type="ECO:0000256" key="2">
    <source>
        <dbReference type="ARBA" id="ARBA00022617"/>
    </source>
</evidence>
<reference evidence="9 10" key="1">
    <citation type="submission" date="2024-11" db="EMBL/GenBank/DDBJ databases">
        <title>Using genomics to understand microbial adaptation to soil warming.</title>
        <authorList>
            <person name="Deangelis K.M. PhD."/>
        </authorList>
    </citation>
    <scope>NUCLEOTIDE SEQUENCE [LARGE SCALE GENOMIC DNA]</scope>
    <source>
        <strain evidence="9 10">GAS97</strain>
    </source>
</reference>
<keyword evidence="4" id="KW-0249">Electron transport</keyword>
<dbReference type="SUPFAM" id="SSF46626">
    <property type="entry name" value="Cytochrome c"/>
    <property type="match status" value="2"/>
</dbReference>
<evidence type="ECO:0000256" key="3">
    <source>
        <dbReference type="ARBA" id="ARBA00022723"/>
    </source>
</evidence>
<evidence type="ECO:0000259" key="8">
    <source>
        <dbReference type="PROSITE" id="PS51007"/>
    </source>
</evidence>
<feature type="chain" id="PRO_5046049042" evidence="7">
    <location>
        <begin position="30"/>
        <end position="218"/>
    </location>
</feature>
<keyword evidence="3 6" id="KW-0479">Metal-binding</keyword>
<dbReference type="EMBL" id="JBIYDN010000002">
    <property type="protein sequence ID" value="MFK4440647.1"/>
    <property type="molecule type" value="Genomic_DNA"/>
</dbReference>
<dbReference type="InterPro" id="IPR036909">
    <property type="entry name" value="Cyt_c-like_dom_sf"/>
</dbReference>
<feature type="domain" description="Cytochrome c" evidence="8">
    <location>
        <begin position="142"/>
        <end position="218"/>
    </location>
</feature>
<dbReference type="InterPro" id="IPR051811">
    <property type="entry name" value="Cytochrome_c550/c551-like"/>
</dbReference>
<keyword evidence="7" id="KW-0732">Signal</keyword>
<protein>
    <submittedName>
        <fullName evidence="9">Ubiquinol-cytochrome c reductase cytochrome c subunit</fullName>
    </submittedName>
</protein>
<keyword evidence="2 6" id="KW-0349">Heme</keyword>
<dbReference type="Pfam" id="PF13442">
    <property type="entry name" value="Cytochrome_CBB3"/>
    <property type="match status" value="2"/>
</dbReference>
<comment type="caution">
    <text evidence="9">The sequence shown here is derived from an EMBL/GenBank/DDBJ whole genome shotgun (WGS) entry which is preliminary data.</text>
</comment>
<evidence type="ECO:0000256" key="4">
    <source>
        <dbReference type="ARBA" id="ARBA00022982"/>
    </source>
</evidence>
<feature type="domain" description="Cytochrome c" evidence="8">
    <location>
        <begin position="33"/>
        <end position="110"/>
    </location>
</feature>
<evidence type="ECO:0000256" key="1">
    <source>
        <dbReference type="ARBA" id="ARBA00022448"/>
    </source>
</evidence>
<gene>
    <name evidence="9" type="ORF">ABH943_000653</name>
</gene>
<sequence>MQAHSGSTIRIAMAAVLAAACTWPILSHADSAVDIEAGRALFMQKGCYECHGIFGQGSIATGPALAPHPVPLPAMEAYVRDPKGQMPVFSEEILSNDDVSKIHSYLASLPPSQPADSIALLNNGTSLATGPVSSSSKSRTEHPPAPGASIYAANCAACHGQTGEGGVGPALIGISSRYQTADIEARIREPSGIMPHLYPKPLSARDVQDVAGYVVSLK</sequence>
<dbReference type="PANTHER" id="PTHR37823:SF1">
    <property type="entry name" value="CYTOCHROME C-553-LIKE"/>
    <property type="match status" value="1"/>
</dbReference>
<evidence type="ECO:0000256" key="6">
    <source>
        <dbReference type="PROSITE-ProRule" id="PRU00433"/>
    </source>
</evidence>
<evidence type="ECO:0000256" key="7">
    <source>
        <dbReference type="SAM" id="SignalP"/>
    </source>
</evidence>
<feature type="signal peptide" evidence="7">
    <location>
        <begin position="1"/>
        <end position="29"/>
    </location>
</feature>
<dbReference type="InterPro" id="IPR009056">
    <property type="entry name" value="Cyt_c-like_dom"/>
</dbReference>
<keyword evidence="1" id="KW-0813">Transport</keyword>
<name>A0ABW8MAH7_9BURK</name>
<accession>A0ABW8MAH7</accession>
<keyword evidence="10" id="KW-1185">Reference proteome</keyword>
<dbReference type="Proteomes" id="UP001620514">
    <property type="component" value="Unassembled WGS sequence"/>
</dbReference>
<organism evidence="9 10">
    <name type="scientific">Caballeronia udeis</name>
    <dbReference type="NCBI Taxonomy" id="1232866"/>
    <lineage>
        <taxon>Bacteria</taxon>
        <taxon>Pseudomonadati</taxon>
        <taxon>Pseudomonadota</taxon>
        <taxon>Betaproteobacteria</taxon>
        <taxon>Burkholderiales</taxon>
        <taxon>Burkholderiaceae</taxon>
        <taxon>Caballeronia</taxon>
    </lineage>
</organism>
<proteinExistence type="predicted"/>
<dbReference type="RefSeq" id="WP_404604351.1">
    <property type="nucleotide sequence ID" value="NZ_JBIYDN010000002.1"/>
</dbReference>
<dbReference type="PROSITE" id="PS51007">
    <property type="entry name" value="CYTC"/>
    <property type="match status" value="2"/>
</dbReference>